<organism evidence="2 3">
    <name type="scientific">Acrobeloides nanus</name>
    <dbReference type="NCBI Taxonomy" id="290746"/>
    <lineage>
        <taxon>Eukaryota</taxon>
        <taxon>Metazoa</taxon>
        <taxon>Ecdysozoa</taxon>
        <taxon>Nematoda</taxon>
        <taxon>Chromadorea</taxon>
        <taxon>Rhabditida</taxon>
        <taxon>Tylenchina</taxon>
        <taxon>Cephalobomorpha</taxon>
        <taxon>Cephaloboidea</taxon>
        <taxon>Cephalobidae</taxon>
        <taxon>Acrobeloides</taxon>
    </lineage>
</organism>
<accession>A0A914DW14</accession>
<feature type="domain" description="C-type lectin" evidence="1">
    <location>
        <begin position="26"/>
        <end position="98"/>
    </location>
</feature>
<name>A0A914DW14_9BILA</name>
<dbReference type="Pfam" id="PF00059">
    <property type="entry name" value="Lectin_C"/>
    <property type="match status" value="1"/>
</dbReference>
<dbReference type="InterPro" id="IPR050111">
    <property type="entry name" value="C-type_lectin/snaclec_domain"/>
</dbReference>
<evidence type="ECO:0000259" key="1">
    <source>
        <dbReference type="PROSITE" id="PS50041"/>
    </source>
</evidence>
<reference evidence="3" key="1">
    <citation type="submission" date="2022-11" db="UniProtKB">
        <authorList>
            <consortium name="WormBaseParasite"/>
        </authorList>
    </citation>
    <scope>IDENTIFICATION</scope>
</reference>
<dbReference type="PANTHER" id="PTHR22803">
    <property type="entry name" value="MANNOSE, PHOSPHOLIPASE, LECTIN RECEPTOR RELATED"/>
    <property type="match status" value="1"/>
</dbReference>
<protein>
    <submittedName>
        <fullName evidence="3">C-type lectin domain-containing protein</fullName>
    </submittedName>
</protein>
<dbReference type="Gene3D" id="3.10.100.10">
    <property type="entry name" value="Mannose-Binding Protein A, subunit A"/>
    <property type="match status" value="1"/>
</dbReference>
<dbReference type="PROSITE" id="PS50041">
    <property type="entry name" value="C_TYPE_LECTIN_2"/>
    <property type="match status" value="1"/>
</dbReference>
<dbReference type="AlphaFoldDB" id="A0A914DW14"/>
<evidence type="ECO:0000313" key="3">
    <source>
        <dbReference type="WBParaSite" id="ACRNAN_scaffold4193.g25555.t1"/>
    </source>
</evidence>
<dbReference type="InterPro" id="IPR016186">
    <property type="entry name" value="C-type_lectin-like/link_sf"/>
</dbReference>
<dbReference type="InterPro" id="IPR016187">
    <property type="entry name" value="CTDL_fold"/>
</dbReference>
<dbReference type="SUPFAM" id="SSF56436">
    <property type="entry name" value="C-type lectin-like"/>
    <property type="match status" value="1"/>
</dbReference>
<dbReference type="WBParaSite" id="ACRNAN_scaffold4193.g25555.t1">
    <property type="protein sequence ID" value="ACRNAN_scaffold4193.g25555.t1"/>
    <property type="gene ID" value="ACRNAN_scaffold4193.g25555"/>
</dbReference>
<dbReference type="Proteomes" id="UP000887540">
    <property type="component" value="Unplaced"/>
</dbReference>
<evidence type="ECO:0000313" key="2">
    <source>
        <dbReference type="Proteomes" id="UP000887540"/>
    </source>
</evidence>
<proteinExistence type="predicted"/>
<sequence length="103" mass="11507">MKKRKDFTALGSINVNVHGVAQPKQLFTGLLVSGRDWTWKDGTNVDYTNWQINQPDGMNGQSCGSITTSNATSTWYDNWFIGGWDDVNCNYILNAICQMPANV</sequence>
<keyword evidence="2" id="KW-1185">Reference proteome</keyword>
<dbReference type="InterPro" id="IPR001304">
    <property type="entry name" value="C-type_lectin-like"/>
</dbReference>